<dbReference type="EMBL" id="JAAIUW010000010">
    <property type="protein sequence ID" value="KAF7812362.1"/>
    <property type="molecule type" value="Genomic_DNA"/>
</dbReference>
<reference evidence="2" key="1">
    <citation type="submission" date="2020-09" db="EMBL/GenBank/DDBJ databases">
        <title>Genome-Enabled Discovery of Anthraquinone Biosynthesis in Senna tora.</title>
        <authorList>
            <person name="Kang S.-H."/>
            <person name="Pandey R.P."/>
            <person name="Lee C.-M."/>
            <person name="Sim J.-S."/>
            <person name="Jeong J.-T."/>
            <person name="Choi B.-S."/>
            <person name="Jung M."/>
            <person name="Ginzburg D."/>
            <person name="Zhao K."/>
            <person name="Won S.Y."/>
            <person name="Oh T.-J."/>
            <person name="Yu Y."/>
            <person name="Kim N.-H."/>
            <person name="Lee O.R."/>
            <person name="Lee T.-H."/>
            <person name="Bashyal P."/>
            <person name="Kim T.-S."/>
            <person name="Lee W.-H."/>
            <person name="Kawkins C."/>
            <person name="Kim C.-K."/>
            <person name="Kim J.S."/>
            <person name="Ahn B.O."/>
            <person name="Rhee S.Y."/>
            <person name="Sohng J.K."/>
        </authorList>
    </citation>
    <scope>NUCLEOTIDE SEQUENCE</scope>
    <source>
        <tissue evidence="2">Leaf</tissue>
    </source>
</reference>
<accession>A0A834W7V5</accession>
<evidence type="ECO:0000256" key="1">
    <source>
        <dbReference type="SAM" id="MobiDB-lite"/>
    </source>
</evidence>
<feature type="region of interest" description="Disordered" evidence="1">
    <location>
        <begin position="57"/>
        <end position="87"/>
    </location>
</feature>
<sequence>MIKMHLYAAVKEKEKEKLNLRDQCSKVIRQQAPNIILVNKSSTHQYIKNATYNVGSQRMNRLDGNRGDRDGGDGDSERATAMEDEVD</sequence>
<evidence type="ECO:0000313" key="2">
    <source>
        <dbReference type="EMBL" id="KAF7812362.1"/>
    </source>
</evidence>
<proteinExistence type="predicted"/>
<organism evidence="2 3">
    <name type="scientific">Senna tora</name>
    <dbReference type="NCBI Taxonomy" id="362788"/>
    <lineage>
        <taxon>Eukaryota</taxon>
        <taxon>Viridiplantae</taxon>
        <taxon>Streptophyta</taxon>
        <taxon>Embryophyta</taxon>
        <taxon>Tracheophyta</taxon>
        <taxon>Spermatophyta</taxon>
        <taxon>Magnoliopsida</taxon>
        <taxon>eudicotyledons</taxon>
        <taxon>Gunneridae</taxon>
        <taxon>Pentapetalae</taxon>
        <taxon>rosids</taxon>
        <taxon>fabids</taxon>
        <taxon>Fabales</taxon>
        <taxon>Fabaceae</taxon>
        <taxon>Caesalpinioideae</taxon>
        <taxon>Cassia clade</taxon>
        <taxon>Senna</taxon>
    </lineage>
</organism>
<dbReference type="AlphaFoldDB" id="A0A834W7V5"/>
<comment type="caution">
    <text evidence="2">The sequence shown here is derived from an EMBL/GenBank/DDBJ whole genome shotgun (WGS) entry which is preliminary data.</text>
</comment>
<protein>
    <submittedName>
        <fullName evidence="2">Uncharacterized protein</fullName>
    </submittedName>
</protein>
<dbReference type="Proteomes" id="UP000634136">
    <property type="component" value="Unassembled WGS sequence"/>
</dbReference>
<keyword evidence="3" id="KW-1185">Reference proteome</keyword>
<feature type="compositionally biased region" description="Basic and acidic residues" evidence="1">
    <location>
        <begin position="60"/>
        <end position="81"/>
    </location>
</feature>
<gene>
    <name evidence="2" type="ORF">G2W53_033338</name>
</gene>
<name>A0A834W7V5_9FABA</name>
<evidence type="ECO:0000313" key="3">
    <source>
        <dbReference type="Proteomes" id="UP000634136"/>
    </source>
</evidence>